<evidence type="ECO:0000256" key="3">
    <source>
        <dbReference type="ARBA" id="ARBA00004065"/>
    </source>
</evidence>
<dbReference type="PANTHER" id="PTHR10954">
    <property type="entry name" value="RIBONUCLEASE H2 SUBUNIT A"/>
    <property type="match status" value="1"/>
</dbReference>
<evidence type="ECO:0000256" key="10">
    <source>
        <dbReference type="ARBA" id="ARBA00022723"/>
    </source>
</evidence>
<comment type="similarity">
    <text evidence="5 14 16">Belongs to the RNase HII family.</text>
</comment>
<dbReference type="Pfam" id="PF01351">
    <property type="entry name" value="RNase_HII"/>
    <property type="match status" value="1"/>
</dbReference>
<keyword evidence="8 14" id="KW-0963">Cytoplasm</keyword>
<name>A0ABM9XAU9_9RHOB</name>
<protein>
    <recommendedName>
        <fullName evidence="7 14">Ribonuclease HII</fullName>
        <shortName evidence="14">RNase HII</shortName>
        <ecNumber evidence="6 14">3.1.26.4</ecNumber>
    </recommendedName>
</protein>
<accession>A0ABM9XAU9</accession>
<evidence type="ECO:0000259" key="17">
    <source>
        <dbReference type="PROSITE" id="PS51975"/>
    </source>
</evidence>
<evidence type="ECO:0000256" key="16">
    <source>
        <dbReference type="RuleBase" id="RU003515"/>
    </source>
</evidence>
<sequence length="218" mass="23648">MGACGFTRPMIPDFEFERGAITRGFRTIAGVDEVGRGPLAGPVTAAAVVFTEGQIPEGLNDSKKLTARARERLYDEIMSMAVVCVAHATVEEIEEHNILRASHLAMTRALAGLACAADYALIDGNMLPRDLSLPAQPVVKGDARCLSISAASIVAKTVRDRLMVDLAQQHPGYGWETNMGYGSKSHMAALRDLGVTPHHRRLFKPIHNILYQANLLTD</sequence>
<feature type="domain" description="RNase H type-2" evidence="17">
    <location>
        <begin position="26"/>
        <end position="215"/>
    </location>
</feature>
<evidence type="ECO:0000256" key="7">
    <source>
        <dbReference type="ARBA" id="ARBA00019179"/>
    </source>
</evidence>
<dbReference type="InterPro" id="IPR022898">
    <property type="entry name" value="RNase_HII"/>
</dbReference>
<keyword evidence="19" id="KW-1185">Reference proteome</keyword>
<evidence type="ECO:0000313" key="18">
    <source>
        <dbReference type="EMBL" id="EDQ06637.1"/>
    </source>
</evidence>
<evidence type="ECO:0000256" key="12">
    <source>
        <dbReference type="ARBA" id="ARBA00022801"/>
    </source>
</evidence>
<comment type="cofactor">
    <cofactor evidence="14 15">
        <name>Mn(2+)</name>
        <dbReference type="ChEBI" id="CHEBI:29035"/>
    </cofactor>
    <cofactor evidence="14 15">
        <name>Mg(2+)</name>
        <dbReference type="ChEBI" id="CHEBI:18420"/>
    </cofactor>
    <text evidence="14 15">Manganese or magnesium. Binds 1 divalent metal ion per monomer in the absence of substrate. May bind a second metal ion after substrate binding.</text>
</comment>
<evidence type="ECO:0000256" key="2">
    <source>
        <dbReference type="ARBA" id="ARBA00001946"/>
    </source>
</evidence>
<dbReference type="InterPro" id="IPR001352">
    <property type="entry name" value="RNase_HII/HIII"/>
</dbReference>
<dbReference type="CDD" id="cd07182">
    <property type="entry name" value="RNase_HII_bacteria_HII_like"/>
    <property type="match status" value="1"/>
</dbReference>
<comment type="catalytic activity">
    <reaction evidence="1 14 15 16">
        <text>Endonucleolytic cleavage to 5'-phosphomonoester.</text>
        <dbReference type="EC" id="3.1.26.4"/>
    </reaction>
</comment>
<organism evidence="18 19">
    <name type="scientific">Sulfitobacter indolifex HEL-45</name>
    <dbReference type="NCBI Taxonomy" id="391624"/>
    <lineage>
        <taxon>Bacteria</taxon>
        <taxon>Pseudomonadati</taxon>
        <taxon>Pseudomonadota</taxon>
        <taxon>Alphaproteobacteria</taxon>
        <taxon>Rhodobacterales</taxon>
        <taxon>Roseobacteraceae</taxon>
        <taxon>Sulfitobacter</taxon>
    </lineage>
</organism>
<dbReference type="InterPro" id="IPR024567">
    <property type="entry name" value="RNase_HII/HIII_dom"/>
</dbReference>
<dbReference type="NCBIfam" id="NF000595">
    <property type="entry name" value="PRK00015.1-3"/>
    <property type="match status" value="1"/>
</dbReference>
<evidence type="ECO:0000256" key="14">
    <source>
        <dbReference type="HAMAP-Rule" id="MF_00052"/>
    </source>
</evidence>
<dbReference type="HAMAP" id="MF_00052_B">
    <property type="entry name" value="RNase_HII_B"/>
    <property type="match status" value="1"/>
</dbReference>
<keyword evidence="11 14" id="KW-0255">Endonuclease</keyword>
<keyword evidence="12 14" id="KW-0378">Hydrolase</keyword>
<keyword evidence="9 14" id="KW-0540">Nuclease</keyword>
<evidence type="ECO:0000256" key="11">
    <source>
        <dbReference type="ARBA" id="ARBA00022759"/>
    </source>
</evidence>
<proteinExistence type="inferred from homology"/>
<evidence type="ECO:0000256" key="8">
    <source>
        <dbReference type="ARBA" id="ARBA00022490"/>
    </source>
</evidence>
<dbReference type="Proteomes" id="UP000003257">
    <property type="component" value="Unassembled WGS sequence"/>
</dbReference>
<comment type="function">
    <text evidence="3 14 16">Endonuclease that specifically degrades the RNA of RNA-DNA hybrids.</text>
</comment>
<comment type="caution">
    <text evidence="18">The sequence shown here is derived from an EMBL/GenBank/DDBJ whole genome shotgun (WGS) entry which is preliminary data.</text>
</comment>
<evidence type="ECO:0000256" key="15">
    <source>
        <dbReference type="PROSITE-ProRule" id="PRU01319"/>
    </source>
</evidence>
<evidence type="ECO:0000256" key="4">
    <source>
        <dbReference type="ARBA" id="ARBA00004496"/>
    </source>
</evidence>
<evidence type="ECO:0000256" key="13">
    <source>
        <dbReference type="ARBA" id="ARBA00023211"/>
    </source>
</evidence>
<evidence type="ECO:0000256" key="9">
    <source>
        <dbReference type="ARBA" id="ARBA00022722"/>
    </source>
</evidence>
<dbReference type="PROSITE" id="PS51975">
    <property type="entry name" value="RNASE_H_2"/>
    <property type="match status" value="1"/>
</dbReference>
<dbReference type="SUPFAM" id="SSF53098">
    <property type="entry name" value="Ribonuclease H-like"/>
    <property type="match status" value="1"/>
</dbReference>
<feature type="binding site" evidence="14 15">
    <location>
        <position position="123"/>
    </location>
    <ligand>
        <name>a divalent metal cation</name>
        <dbReference type="ChEBI" id="CHEBI:60240"/>
    </ligand>
</feature>
<comment type="cofactor">
    <cofactor evidence="2">
        <name>Mg(2+)</name>
        <dbReference type="ChEBI" id="CHEBI:18420"/>
    </cofactor>
</comment>
<feature type="binding site" evidence="14 15">
    <location>
        <position position="33"/>
    </location>
    <ligand>
        <name>a divalent metal cation</name>
        <dbReference type="ChEBI" id="CHEBI:60240"/>
    </ligand>
</feature>
<dbReference type="EC" id="3.1.26.4" evidence="6 14"/>
<evidence type="ECO:0000256" key="6">
    <source>
        <dbReference type="ARBA" id="ARBA00012180"/>
    </source>
</evidence>
<keyword evidence="10 14" id="KW-0479">Metal-binding</keyword>
<evidence type="ECO:0000256" key="1">
    <source>
        <dbReference type="ARBA" id="ARBA00000077"/>
    </source>
</evidence>
<keyword evidence="13 14" id="KW-0464">Manganese</keyword>
<dbReference type="InterPro" id="IPR012337">
    <property type="entry name" value="RNaseH-like_sf"/>
</dbReference>
<feature type="binding site" evidence="14 15">
    <location>
        <position position="32"/>
    </location>
    <ligand>
        <name>a divalent metal cation</name>
        <dbReference type="ChEBI" id="CHEBI:60240"/>
    </ligand>
</feature>
<evidence type="ECO:0000256" key="5">
    <source>
        <dbReference type="ARBA" id="ARBA00007383"/>
    </source>
</evidence>
<dbReference type="EMBL" id="ABID01000001">
    <property type="protein sequence ID" value="EDQ06637.1"/>
    <property type="molecule type" value="Genomic_DNA"/>
</dbReference>
<gene>
    <name evidence="14" type="primary">rnhB</name>
    <name evidence="18" type="ORF">OIHEL45_07465</name>
</gene>
<evidence type="ECO:0000313" key="19">
    <source>
        <dbReference type="Proteomes" id="UP000003257"/>
    </source>
</evidence>
<comment type="subcellular location">
    <subcellularLocation>
        <location evidence="4 14">Cytoplasm</location>
    </subcellularLocation>
</comment>
<dbReference type="Gene3D" id="3.30.420.10">
    <property type="entry name" value="Ribonuclease H-like superfamily/Ribonuclease H"/>
    <property type="match status" value="1"/>
</dbReference>
<dbReference type="InterPro" id="IPR036397">
    <property type="entry name" value="RNaseH_sf"/>
</dbReference>
<reference evidence="18 19" key="1">
    <citation type="submission" date="2007-11" db="EMBL/GenBank/DDBJ databases">
        <authorList>
            <person name="Wagner-Dobler I."/>
            <person name="Ferriera S."/>
            <person name="Johnson J."/>
            <person name="Kravitz S."/>
            <person name="Beeson K."/>
            <person name="Sutton G."/>
            <person name="Rogers Y.-H."/>
            <person name="Friedman R."/>
            <person name="Frazier M."/>
            <person name="Venter J.C."/>
        </authorList>
    </citation>
    <scope>NUCLEOTIDE SEQUENCE [LARGE SCALE GENOMIC DNA]</scope>
    <source>
        <strain evidence="18 19">HEL-45</strain>
    </source>
</reference>
<dbReference type="PANTHER" id="PTHR10954:SF18">
    <property type="entry name" value="RIBONUCLEASE HII"/>
    <property type="match status" value="1"/>
</dbReference>